<dbReference type="Gene3D" id="3.40.50.1980">
    <property type="entry name" value="Nitrogenase molybdenum iron protein domain"/>
    <property type="match status" value="2"/>
</dbReference>
<evidence type="ECO:0000313" key="5">
    <source>
        <dbReference type="EMBL" id="RWZ49785.1"/>
    </source>
</evidence>
<feature type="domain" description="Fe/B12 periplasmic-binding" evidence="4">
    <location>
        <begin position="105"/>
        <end position="368"/>
    </location>
</feature>
<evidence type="ECO:0000256" key="3">
    <source>
        <dbReference type="SAM" id="SignalP"/>
    </source>
</evidence>
<accession>A0A444PRE2</accession>
<keyword evidence="5" id="KW-0675">Receptor</keyword>
<dbReference type="Proteomes" id="UP000288547">
    <property type="component" value="Unassembled WGS sequence"/>
</dbReference>
<keyword evidence="3" id="KW-0732">Signal</keyword>
<dbReference type="Pfam" id="PF01497">
    <property type="entry name" value="Peripla_BP_2"/>
    <property type="match status" value="1"/>
</dbReference>
<protein>
    <submittedName>
        <fullName evidence="5">Hemin receptor</fullName>
    </submittedName>
</protein>
<dbReference type="InterPro" id="IPR002491">
    <property type="entry name" value="ABC_transptr_periplasmic_BD"/>
</dbReference>
<dbReference type="PANTHER" id="PTHR30535">
    <property type="entry name" value="VITAMIN B12-BINDING PROTEIN"/>
    <property type="match status" value="1"/>
</dbReference>
<dbReference type="OrthoDB" id="9797736at2"/>
<comment type="similarity">
    <text evidence="1">Belongs to the bacterial solute-binding protein 8 family.</text>
</comment>
<evidence type="ECO:0000256" key="2">
    <source>
        <dbReference type="SAM" id="MobiDB-lite"/>
    </source>
</evidence>
<proteinExistence type="inferred from homology"/>
<dbReference type="PANTHER" id="PTHR30535:SF4">
    <property type="entry name" value="HEMIN-BINDING PERIPLASMIC PROTEIN HMUT"/>
    <property type="match status" value="1"/>
</dbReference>
<evidence type="ECO:0000256" key="1">
    <source>
        <dbReference type="ARBA" id="ARBA00008814"/>
    </source>
</evidence>
<name>A0A444PRE2_9MICO</name>
<feature type="chain" id="PRO_5038939393" evidence="3">
    <location>
        <begin position="31"/>
        <end position="376"/>
    </location>
</feature>
<evidence type="ECO:0000259" key="4">
    <source>
        <dbReference type="PROSITE" id="PS50983"/>
    </source>
</evidence>
<organism evidence="5 6">
    <name type="scientific">Labedella phragmitis</name>
    <dbReference type="NCBI Taxonomy" id="2498849"/>
    <lineage>
        <taxon>Bacteria</taxon>
        <taxon>Bacillati</taxon>
        <taxon>Actinomycetota</taxon>
        <taxon>Actinomycetes</taxon>
        <taxon>Micrococcales</taxon>
        <taxon>Microbacteriaceae</taxon>
        <taxon>Labedella</taxon>
    </lineage>
</organism>
<gene>
    <name evidence="5" type="ORF">ELQ90_10495</name>
</gene>
<evidence type="ECO:0000313" key="6">
    <source>
        <dbReference type="Proteomes" id="UP000288547"/>
    </source>
</evidence>
<comment type="caution">
    <text evidence="5">The sequence shown here is derived from an EMBL/GenBank/DDBJ whole genome shotgun (WGS) entry which is preliminary data.</text>
</comment>
<dbReference type="PROSITE" id="PS50983">
    <property type="entry name" value="FE_B12_PBP"/>
    <property type="match status" value="1"/>
</dbReference>
<keyword evidence="6" id="KW-1185">Reference proteome</keyword>
<dbReference type="InterPro" id="IPR050902">
    <property type="entry name" value="ABC_Transporter_SBP"/>
</dbReference>
<feature type="region of interest" description="Disordered" evidence="2">
    <location>
        <begin position="58"/>
        <end position="80"/>
    </location>
</feature>
<reference evidence="5 6" key="1">
    <citation type="submission" date="2018-12" db="EMBL/GenBank/DDBJ databases">
        <authorList>
            <person name="Li F."/>
        </authorList>
    </citation>
    <scope>NUCLEOTIDE SEQUENCE [LARGE SCALE GENOMIC DNA]</scope>
    <source>
        <strain evidence="5 6">11W25H-1</strain>
    </source>
</reference>
<dbReference type="AlphaFoldDB" id="A0A444PRE2"/>
<feature type="signal peptide" evidence="3">
    <location>
        <begin position="1"/>
        <end position="30"/>
    </location>
</feature>
<sequence length="376" mass="38652">MSTDVTALRRSPFLPVIASLVLLLAGPVLAGCTSATSGDDTAGVATPRLADVTAVNEPRSWEGPSTAVAPSSPVDPITEGEQSLPVTVTDRQGTTVEIDDTSRILALDIYGSLSRTVFELGLGDQVVGRDASSGFTEIADRPLVTQNGHDLNAEAILELAPTLIITDTSLGPWDTVLQMRDAGVDVVVVDSHRAIDSIGSLVGEVAAALGVPERGALLAERISVAVDETVAEIAGIAQADGEKLRMIFLYVRGQSGVYYMFGEESGADALITALGGADVSSEIGWSGMRPITDEGLVAANPDLVLVMTGGLESVEGVDGLLEAVPALQQTPAGEHRRVVDMADSQILSFGPDTARVLEALAVAVYAPDAAAAGAAG</sequence>
<dbReference type="EMBL" id="RZNB01000004">
    <property type="protein sequence ID" value="RWZ49785.1"/>
    <property type="molecule type" value="Genomic_DNA"/>
</dbReference>
<dbReference type="SUPFAM" id="SSF53807">
    <property type="entry name" value="Helical backbone' metal receptor"/>
    <property type="match status" value="1"/>
</dbReference>